<dbReference type="Gene3D" id="1.20.1250.20">
    <property type="entry name" value="MFS general substrate transporter like domains"/>
    <property type="match status" value="1"/>
</dbReference>
<feature type="transmembrane region" description="Helical" evidence="5">
    <location>
        <begin position="447"/>
        <end position="468"/>
    </location>
</feature>
<dbReference type="InterPro" id="IPR036259">
    <property type="entry name" value="MFS_trans_sf"/>
</dbReference>
<comment type="subcellular location">
    <subcellularLocation>
        <location evidence="1">Membrane</location>
        <topology evidence="1">Multi-pass membrane protein</topology>
    </subcellularLocation>
</comment>
<name>A0A7J7K8V4_BUGNE</name>
<protein>
    <recommendedName>
        <fullName evidence="6">Major facilitator superfamily (MFS) profile domain-containing protein</fullName>
    </recommendedName>
</protein>
<dbReference type="PROSITE" id="PS50850">
    <property type="entry name" value="MFS"/>
    <property type="match status" value="1"/>
</dbReference>
<dbReference type="Proteomes" id="UP000593567">
    <property type="component" value="Unassembled WGS sequence"/>
</dbReference>
<feature type="transmembrane region" description="Helical" evidence="5">
    <location>
        <begin position="287"/>
        <end position="307"/>
    </location>
</feature>
<dbReference type="InterPro" id="IPR020846">
    <property type="entry name" value="MFS_dom"/>
</dbReference>
<reference evidence="7" key="1">
    <citation type="submission" date="2020-06" db="EMBL/GenBank/DDBJ databases">
        <title>Draft genome of Bugula neritina, a colonial animal packing powerful symbionts and potential medicines.</title>
        <authorList>
            <person name="Rayko M."/>
        </authorList>
    </citation>
    <scope>NUCLEOTIDE SEQUENCE [LARGE SCALE GENOMIC DNA]</scope>
    <source>
        <strain evidence="7">Kwan_BN1</strain>
    </source>
</reference>
<dbReference type="GO" id="GO:0022857">
    <property type="term" value="F:transmembrane transporter activity"/>
    <property type="evidence" value="ECO:0007669"/>
    <property type="project" value="InterPro"/>
</dbReference>
<keyword evidence="3 5" id="KW-1133">Transmembrane helix</keyword>
<evidence type="ECO:0000256" key="2">
    <source>
        <dbReference type="ARBA" id="ARBA00022692"/>
    </source>
</evidence>
<dbReference type="PANTHER" id="PTHR24064">
    <property type="entry name" value="SOLUTE CARRIER FAMILY 22 MEMBER"/>
    <property type="match status" value="1"/>
</dbReference>
<feature type="transmembrane region" description="Helical" evidence="5">
    <location>
        <begin position="382"/>
        <end position="404"/>
    </location>
</feature>
<gene>
    <name evidence="7" type="ORF">EB796_007004</name>
</gene>
<evidence type="ECO:0000313" key="8">
    <source>
        <dbReference type="Proteomes" id="UP000593567"/>
    </source>
</evidence>
<keyword evidence="4 5" id="KW-0472">Membrane</keyword>
<feature type="transmembrane region" description="Helical" evidence="5">
    <location>
        <begin position="183"/>
        <end position="206"/>
    </location>
</feature>
<dbReference type="Pfam" id="PF00083">
    <property type="entry name" value="Sugar_tr"/>
    <property type="match status" value="1"/>
</dbReference>
<dbReference type="InterPro" id="IPR005828">
    <property type="entry name" value="MFS_sugar_transport-like"/>
</dbReference>
<dbReference type="SUPFAM" id="SSF103473">
    <property type="entry name" value="MFS general substrate transporter"/>
    <property type="match status" value="1"/>
</dbReference>
<keyword evidence="8" id="KW-1185">Reference proteome</keyword>
<feature type="transmembrane region" description="Helical" evidence="5">
    <location>
        <begin position="126"/>
        <end position="143"/>
    </location>
</feature>
<evidence type="ECO:0000313" key="7">
    <source>
        <dbReference type="EMBL" id="KAF6034687.1"/>
    </source>
</evidence>
<dbReference type="GO" id="GO:0016020">
    <property type="term" value="C:membrane"/>
    <property type="evidence" value="ECO:0007669"/>
    <property type="project" value="UniProtKB-SubCell"/>
</dbReference>
<evidence type="ECO:0000256" key="5">
    <source>
        <dbReference type="SAM" id="Phobius"/>
    </source>
</evidence>
<feature type="transmembrane region" description="Helical" evidence="5">
    <location>
        <begin position="350"/>
        <end position="370"/>
    </location>
</feature>
<dbReference type="AlphaFoldDB" id="A0A7J7K8V4"/>
<feature type="transmembrane region" description="Helical" evidence="5">
    <location>
        <begin position="212"/>
        <end position="230"/>
    </location>
</feature>
<dbReference type="EMBL" id="VXIV02001021">
    <property type="protein sequence ID" value="KAF6034687.1"/>
    <property type="molecule type" value="Genomic_DNA"/>
</dbReference>
<evidence type="ECO:0000259" key="6">
    <source>
        <dbReference type="PROSITE" id="PS50850"/>
    </source>
</evidence>
<dbReference type="OrthoDB" id="10021984at2759"/>
<proteinExistence type="predicted"/>
<feature type="transmembrane region" description="Helical" evidence="5">
    <location>
        <begin position="319"/>
        <end position="338"/>
    </location>
</feature>
<evidence type="ECO:0000256" key="3">
    <source>
        <dbReference type="ARBA" id="ARBA00022989"/>
    </source>
</evidence>
<feature type="domain" description="Major facilitator superfamily (MFS) profile" evidence="6">
    <location>
        <begin position="55"/>
        <end position="473"/>
    </location>
</feature>
<accession>A0A7J7K8V4</accession>
<organism evidence="7 8">
    <name type="scientific">Bugula neritina</name>
    <name type="common">Brown bryozoan</name>
    <name type="synonym">Sertularia neritina</name>
    <dbReference type="NCBI Taxonomy" id="10212"/>
    <lineage>
        <taxon>Eukaryota</taxon>
        <taxon>Metazoa</taxon>
        <taxon>Spiralia</taxon>
        <taxon>Lophotrochozoa</taxon>
        <taxon>Bryozoa</taxon>
        <taxon>Gymnolaemata</taxon>
        <taxon>Cheilostomatida</taxon>
        <taxon>Flustrina</taxon>
        <taxon>Buguloidea</taxon>
        <taxon>Bugulidae</taxon>
        <taxon>Bugula</taxon>
    </lineage>
</organism>
<dbReference type="CDD" id="cd17317">
    <property type="entry name" value="MFS_SLC22"/>
    <property type="match status" value="1"/>
</dbReference>
<feature type="transmembrane region" description="Helical" evidence="5">
    <location>
        <begin position="149"/>
        <end position="171"/>
    </location>
</feature>
<keyword evidence="2 5" id="KW-0812">Transmembrane</keyword>
<sequence length="510" mass="57172">MFRWNELLRATSKPVAATPEYRCAHNSEDETFDFNVSALHYNRSAIQDYSGCLDYSGSVGNDIIAEKCERFVYSREYFTRTIVTDWDLLCGDKFKSTLSTMVYMGGKLVGNFLFGLLSDIFGRKKTLLLAVLLLTAFGLGAAFSPNYYVFVVLRMGVGACASGLYMCLFIISMELIGKEYRLMTGVVICLFFSLGYVLLSGIAFLSRNWMNTQMVITFPMLLFLSYYWLVPESARWLLSKNRVAEANEIVQRAAKVNKVKLPKDFTLEYDEPPKAKFSEMIRKAGTLCTRFVIICLNWFAVSMGYYGLSLNSGNIGGNIYINFMLSGAVEFLAYGVCFSINKLGRKGPHIFGMLVGGVACIATVLVDHFVKGVPEEKMNVYFVSLNVVGKFGMTVAFCVIYLWSAEMYPTSLRTSLMGLSAMAGRVGQILSPLITDIGNFVPKKYSRLLPAVIFGVSVILSGLLTFLLPETADRELPETVEEANIFPRKVKVDETKYLEKEERNNDQTKF</sequence>
<comment type="caution">
    <text evidence="7">The sequence shown here is derived from an EMBL/GenBank/DDBJ whole genome shotgun (WGS) entry which is preliminary data.</text>
</comment>
<evidence type="ECO:0000256" key="4">
    <source>
        <dbReference type="ARBA" id="ARBA00023136"/>
    </source>
</evidence>
<evidence type="ECO:0000256" key="1">
    <source>
        <dbReference type="ARBA" id="ARBA00004141"/>
    </source>
</evidence>